<dbReference type="Proteomes" id="UP001209885">
    <property type="component" value="Unassembled WGS sequence"/>
</dbReference>
<dbReference type="InterPro" id="IPR041409">
    <property type="entry name" value="RE_AspBHI_N"/>
</dbReference>
<evidence type="ECO:0000259" key="1">
    <source>
        <dbReference type="Pfam" id="PF04471"/>
    </source>
</evidence>
<dbReference type="Pfam" id="PF04471">
    <property type="entry name" value="Mrr_cat"/>
    <property type="match status" value="1"/>
</dbReference>
<comment type="caution">
    <text evidence="3">The sequence shown here is derived from an EMBL/GenBank/DDBJ whole genome shotgun (WGS) entry which is preliminary data.</text>
</comment>
<keyword evidence="3" id="KW-0255">Endonuclease</keyword>
<evidence type="ECO:0000313" key="4">
    <source>
        <dbReference type="Proteomes" id="UP001209885"/>
    </source>
</evidence>
<dbReference type="GO" id="GO:0016787">
    <property type="term" value="F:hydrolase activity"/>
    <property type="evidence" value="ECO:0007669"/>
    <property type="project" value="UniProtKB-KW"/>
</dbReference>
<dbReference type="Pfam" id="PF18062">
    <property type="entry name" value="RE_AspBHI_N"/>
    <property type="match status" value="1"/>
</dbReference>
<keyword evidence="4" id="KW-1185">Reference proteome</keyword>
<dbReference type="Gene3D" id="2.30.280.20">
    <property type="match status" value="1"/>
</dbReference>
<dbReference type="EC" id="3.1.21.-" evidence="3"/>
<keyword evidence="3" id="KW-0378">Hydrolase</keyword>
<keyword evidence="3" id="KW-0540">Nuclease</keyword>
<dbReference type="InterPro" id="IPR007560">
    <property type="entry name" value="Restrct_endonuc_IV_Mrr"/>
</dbReference>
<evidence type="ECO:0000259" key="2">
    <source>
        <dbReference type="Pfam" id="PF18062"/>
    </source>
</evidence>
<dbReference type="GO" id="GO:0004519">
    <property type="term" value="F:endonuclease activity"/>
    <property type="evidence" value="ECO:0007669"/>
    <property type="project" value="UniProtKB-KW"/>
</dbReference>
<proteinExistence type="predicted"/>
<name>A0ABT3RQ99_9BACT</name>
<dbReference type="Gene3D" id="3.40.1350.10">
    <property type="match status" value="1"/>
</dbReference>
<protein>
    <submittedName>
        <fullName evidence="3">Restriction endonuclease</fullName>
        <ecNumber evidence="3">3.1.21.-</ecNumber>
    </submittedName>
</protein>
<dbReference type="EMBL" id="JAPFQN010000004">
    <property type="protein sequence ID" value="MCX2743661.1"/>
    <property type="molecule type" value="Genomic_DNA"/>
</dbReference>
<reference evidence="3 4" key="1">
    <citation type="submission" date="2022-11" db="EMBL/GenBank/DDBJ databases">
        <title>The characterization of three novel Bacteroidetes species and genomic analysis of their roles in tidal elemental geochemical cycles.</title>
        <authorList>
            <person name="Ma K."/>
        </authorList>
    </citation>
    <scope>NUCLEOTIDE SEQUENCE [LARGE SCALE GENOMIC DNA]</scope>
    <source>
        <strain evidence="3 4">M17</strain>
    </source>
</reference>
<evidence type="ECO:0000313" key="3">
    <source>
        <dbReference type="EMBL" id="MCX2743661.1"/>
    </source>
</evidence>
<dbReference type="InterPro" id="IPR011856">
    <property type="entry name" value="tRNA_endonuc-like_dom_sf"/>
</dbReference>
<feature type="domain" description="Restriction endonuclease AspBHI N-terminal" evidence="2">
    <location>
        <begin position="20"/>
        <end position="205"/>
    </location>
</feature>
<sequence>MDKKYRIGHTYKDILSVSRKNDEFVSWFSLNGSGIGNSGGIRAAKYLNIKSQIPAYIVLITRNTSHRWYNPWEDIIDYSTGTIFYWGDAKFDSKKNYSDFRGNKHLVRTFERILENNMQDVPPILHFSKVEKGVVKFNGLCALTKLELTWFEDKGNPVKNYRSELAILDEEKVDVAWLHDRAKCTDLNYVNYNAPNAWKDYIKGNIKKLNIWSKSIFNKEEQLPPFNSNEAALLKQLHELTPIQFEAVVVELFKNLPHVNHKIVRTRPTADGGFDFYGQFSIPYPVKYEIEFLGEAKKYFRDSPVRPNHVSRLVARLRRGQFGIFVTTSYYTPQTQKEVLEDGYPVKLFTGNDLVNILKELRLDENGKIKNVWLETVLNKIEIIQ</sequence>
<dbReference type="PANTHER" id="PTHR30015">
    <property type="entry name" value="MRR RESTRICTION SYSTEM PROTEIN"/>
    <property type="match status" value="1"/>
</dbReference>
<dbReference type="PANTHER" id="PTHR30015:SF7">
    <property type="entry name" value="TYPE IV METHYL-DIRECTED RESTRICTION ENZYME ECOKMRR"/>
    <property type="match status" value="1"/>
</dbReference>
<feature type="domain" description="Restriction endonuclease type IV Mrr" evidence="1">
    <location>
        <begin position="237"/>
        <end position="357"/>
    </location>
</feature>
<organism evidence="3 4">
    <name type="scientific">Mangrovivirga halotolerans</name>
    <dbReference type="NCBI Taxonomy" id="2993936"/>
    <lineage>
        <taxon>Bacteria</taxon>
        <taxon>Pseudomonadati</taxon>
        <taxon>Bacteroidota</taxon>
        <taxon>Cytophagia</taxon>
        <taxon>Cytophagales</taxon>
        <taxon>Mangrovivirgaceae</taxon>
        <taxon>Mangrovivirga</taxon>
    </lineage>
</organism>
<dbReference type="RefSeq" id="WP_266056062.1">
    <property type="nucleotide sequence ID" value="NZ_JAPFQN010000004.1"/>
</dbReference>
<dbReference type="InterPro" id="IPR052906">
    <property type="entry name" value="Type_IV_Methyl-Rstrct_Enzyme"/>
</dbReference>
<gene>
    <name evidence="3" type="ORF">OO013_07285</name>
</gene>
<accession>A0ABT3RQ99</accession>